<feature type="region of interest" description="Disordered" evidence="6">
    <location>
        <begin position="122"/>
        <end position="154"/>
    </location>
</feature>
<keyword evidence="4" id="KW-0233">DNA recombination</keyword>
<evidence type="ECO:0000256" key="1">
    <source>
        <dbReference type="ARBA" id="ARBA00008857"/>
    </source>
</evidence>
<feature type="domain" description="Tyr recombinase" evidence="7">
    <location>
        <begin position="160"/>
        <end position="338"/>
    </location>
</feature>
<comment type="caution">
    <text evidence="9">The sequence shown here is derived from an EMBL/GenBank/DDBJ whole genome shotgun (WGS) entry which is preliminary data.</text>
</comment>
<sequence>MRVLKSDSGYVLEGDWDGQDAVNAFLNHLAGRGFSAATVRAYAFDVANLSRFLVQQAVGLAAVDAPLVFDWIDWQGVRRTDQPTGGHRSSTPPAASTVNRRVAAVRALFEYLVMTGVCTDNPVPSPRRGQGLRQSQRGLLGHLGPGRARSGGRLVRQPQRLPESLSTNDVDAFLATLATHRDRAMVLVMLLGGLRSAEARGLLLADVDMGRRRLRVIGKGGKERHVPVDAAFFTELAAYLRWERPPGLATPQCFVVLRGPTTGAPVSEAGLRSLFRRHRETSGATRVRPHRLRHTYGTELSAAGIDLLALRALMGHVSPETTARYVHLSIEQLAAEYGAARATLAGARQ</sequence>
<dbReference type="Gene3D" id="1.10.150.130">
    <property type="match status" value="1"/>
</dbReference>
<comment type="similarity">
    <text evidence="1">Belongs to the 'phage' integrase family.</text>
</comment>
<dbReference type="InterPro" id="IPR013762">
    <property type="entry name" value="Integrase-like_cat_sf"/>
</dbReference>
<organism evidence="9 10">
    <name type="scientific">Mycobacteroides chelonae</name>
    <name type="common">Mycobacterium chelonae</name>
    <dbReference type="NCBI Taxonomy" id="1774"/>
    <lineage>
        <taxon>Bacteria</taxon>
        <taxon>Bacillati</taxon>
        <taxon>Actinomycetota</taxon>
        <taxon>Actinomycetes</taxon>
        <taxon>Mycobacteriales</taxon>
        <taxon>Mycobacteriaceae</taxon>
        <taxon>Mycobacteroides</taxon>
    </lineage>
</organism>
<keyword evidence="2" id="KW-0229">DNA integration</keyword>
<dbReference type="InterPro" id="IPR011010">
    <property type="entry name" value="DNA_brk_join_enz"/>
</dbReference>
<evidence type="ECO:0000256" key="2">
    <source>
        <dbReference type="ARBA" id="ARBA00022908"/>
    </source>
</evidence>
<dbReference type="PROSITE" id="PS51898">
    <property type="entry name" value="TYR_RECOMBINASE"/>
    <property type="match status" value="1"/>
</dbReference>
<reference evidence="9 10" key="1">
    <citation type="submission" date="2016-10" db="EMBL/GenBank/DDBJ databases">
        <title>Evaluation of Human, Veterinary and Environmental Mycobacterium chelonae Isolates by Core Genome Phylogenomic Analysis, Targeted Gene Comparison, and Anti-microbial Susceptibility Patterns: A Tale of Mistaken Identities.</title>
        <authorList>
            <person name="Fogelson S.B."/>
            <person name="Camus A.C."/>
            <person name="Lorenz W."/>
            <person name="Vasireddy R."/>
            <person name="Vasireddy S."/>
            <person name="Smith T."/>
            <person name="Brown-Elliott B.A."/>
            <person name="Wallace R.J.Jr."/>
            <person name="Hasan N.A."/>
            <person name="Reischl U."/>
            <person name="Sanchez S."/>
        </authorList>
    </citation>
    <scope>NUCLEOTIDE SEQUENCE [LARGE SCALE GENOMIC DNA]</scope>
    <source>
        <strain evidence="9 10">15515</strain>
    </source>
</reference>
<dbReference type="SUPFAM" id="SSF56349">
    <property type="entry name" value="DNA breaking-rejoining enzymes"/>
    <property type="match status" value="1"/>
</dbReference>
<dbReference type="InterPro" id="IPR050090">
    <property type="entry name" value="Tyrosine_recombinase_XerCD"/>
</dbReference>
<evidence type="ECO:0000313" key="10">
    <source>
        <dbReference type="Proteomes" id="UP000180043"/>
    </source>
</evidence>
<dbReference type="GO" id="GO:0015074">
    <property type="term" value="P:DNA integration"/>
    <property type="evidence" value="ECO:0007669"/>
    <property type="project" value="UniProtKB-KW"/>
</dbReference>
<dbReference type="Pfam" id="PF00589">
    <property type="entry name" value="Phage_integrase"/>
    <property type="match status" value="1"/>
</dbReference>
<dbReference type="InterPro" id="IPR044068">
    <property type="entry name" value="CB"/>
</dbReference>
<dbReference type="EMBL" id="MLIQ01000038">
    <property type="protein sequence ID" value="OHU47495.1"/>
    <property type="molecule type" value="Genomic_DNA"/>
</dbReference>
<gene>
    <name evidence="9" type="ORF">BKG82_26070</name>
</gene>
<dbReference type="GeneID" id="77303801"/>
<evidence type="ECO:0000256" key="3">
    <source>
        <dbReference type="ARBA" id="ARBA00023125"/>
    </source>
</evidence>
<dbReference type="Pfam" id="PF02899">
    <property type="entry name" value="Phage_int_SAM_1"/>
    <property type="match status" value="1"/>
</dbReference>
<dbReference type="InterPro" id="IPR010998">
    <property type="entry name" value="Integrase_recombinase_N"/>
</dbReference>
<dbReference type="Gene3D" id="1.10.443.10">
    <property type="entry name" value="Intergrase catalytic core"/>
    <property type="match status" value="1"/>
</dbReference>
<evidence type="ECO:0000259" key="8">
    <source>
        <dbReference type="PROSITE" id="PS51900"/>
    </source>
</evidence>
<dbReference type="Proteomes" id="UP000180043">
    <property type="component" value="Unassembled WGS sequence"/>
</dbReference>
<dbReference type="PANTHER" id="PTHR30349">
    <property type="entry name" value="PHAGE INTEGRASE-RELATED"/>
    <property type="match status" value="1"/>
</dbReference>
<protein>
    <submittedName>
        <fullName evidence="9">Integrase</fullName>
    </submittedName>
</protein>
<dbReference type="AlphaFoldDB" id="A0A1S1LCR4"/>
<keyword evidence="3 5" id="KW-0238">DNA-binding</keyword>
<proteinExistence type="inferred from homology"/>
<evidence type="ECO:0000256" key="6">
    <source>
        <dbReference type="SAM" id="MobiDB-lite"/>
    </source>
</evidence>
<dbReference type="PANTHER" id="PTHR30349:SF41">
    <property type="entry name" value="INTEGRASE_RECOMBINASE PROTEIN MJ0367-RELATED"/>
    <property type="match status" value="1"/>
</dbReference>
<dbReference type="InterPro" id="IPR002104">
    <property type="entry name" value="Integrase_catalytic"/>
</dbReference>
<evidence type="ECO:0000259" key="7">
    <source>
        <dbReference type="PROSITE" id="PS51898"/>
    </source>
</evidence>
<evidence type="ECO:0000256" key="4">
    <source>
        <dbReference type="ARBA" id="ARBA00023172"/>
    </source>
</evidence>
<feature type="domain" description="Core-binding (CB)" evidence="8">
    <location>
        <begin position="16"/>
        <end position="113"/>
    </location>
</feature>
<evidence type="ECO:0000313" key="9">
    <source>
        <dbReference type="EMBL" id="OHU47495.1"/>
    </source>
</evidence>
<dbReference type="PROSITE" id="PS51900">
    <property type="entry name" value="CB"/>
    <property type="match status" value="1"/>
</dbReference>
<evidence type="ECO:0000256" key="5">
    <source>
        <dbReference type="PROSITE-ProRule" id="PRU01248"/>
    </source>
</evidence>
<dbReference type="InterPro" id="IPR004107">
    <property type="entry name" value="Integrase_SAM-like_N"/>
</dbReference>
<feature type="compositionally biased region" description="Low complexity" evidence="6">
    <location>
        <begin position="127"/>
        <end position="142"/>
    </location>
</feature>
<dbReference type="GO" id="GO:0006310">
    <property type="term" value="P:DNA recombination"/>
    <property type="evidence" value="ECO:0007669"/>
    <property type="project" value="UniProtKB-KW"/>
</dbReference>
<accession>A0A1S1LCR4</accession>
<name>A0A1S1LCR4_MYCCH</name>
<dbReference type="RefSeq" id="WP_007172498.1">
    <property type="nucleotide sequence ID" value="NZ_MLII01000023.1"/>
</dbReference>
<dbReference type="CDD" id="cd00397">
    <property type="entry name" value="DNA_BRE_C"/>
    <property type="match status" value="1"/>
</dbReference>
<dbReference type="GO" id="GO:0003677">
    <property type="term" value="F:DNA binding"/>
    <property type="evidence" value="ECO:0007669"/>
    <property type="project" value="UniProtKB-UniRule"/>
</dbReference>